<comment type="caution">
    <text evidence="2">The sequence shown here is derived from an EMBL/GenBank/DDBJ whole genome shotgun (WGS) entry which is preliminary data.</text>
</comment>
<dbReference type="Proteomes" id="UP001066276">
    <property type="component" value="Chromosome 6"/>
</dbReference>
<evidence type="ECO:0000313" key="2">
    <source>
        <dbReference type="EMBL" id="KAJ1136292.1"/>
    </source>
</evidence>
<protein>
    <submittedName>
        <fullName evidence="2">Uncharacterized protein</fullName>
    </submittedName>
</protein>
<dbReference type="AlphaFoldDB" id="A0AAV7QAN8"/>
<proteinExistence type="predicted"/>
<reference evidence="2" key="1">
    <citation type="journal article" date="2022" name="bioRxiv">
        <title>Sequencing and chromosome-scale assembly of the giantPleurodeles waltlgenome.</title>
        <authorList>
            <person name="Brown T."/>
            <person name="Elewa A."/>
            <person name="Iarovenko S."/>
            <person name="Subramanian E."/>
            <person name="Araus A.J."/>
            <person name="Petzold A."/>
            <person name="Susuki M."/>
            <person name="Suzuki K.-i.T."/>
            <person name="Hayashi T."/>
            <person name="Toyoda A."/>
            <person name="Oliveira C."/>
            <person name="Osipova E."/>
            <person name="Leigh N.D."/>
            <person name="Simon A."/>
            <person name="Yun M.H."/>
        </authorList>
    </citation>
    <scope>NUCLEOTIDE SEQUENCE</scope>
    <source>
        <strain evidence="2">20211129_DDA</strain>
        <tissue evidence="2">Liver</tissue>
    </source>
</reference>
<evidence type="ECO:0000256" key="1">
    <source>
        <dbReference type="SAM" id="MobiDB-lite"/>
    </source>
</evidence>
<keyword evidence="3" id="KW-1185">Reference proteome</keyword>
<accession>A0AAV7QAN8</accession>
<gene>
    <name evidence="2" type="ORF">NDU88_002709</name>
</gene>
<sequence>MVSVRREVALRGAAQTLTPLESADMRPPGWASEATSGQGMSPPERCSSWALNCQDIYGGRGEAARPGGREGAEGMRLPLGHRLGHAPVDPQSFYWAGTGLLRVWGFFHLKG</sequence>
<evidence type="ECO:0000313" key="3">
    <source>
        <dbReference type="Proteomes" id="UP001066276"/>
    </source>
</evidence>
<name>A0AAV7QAN8_PLEWA</name>
<feature type="region of interest" description="Disordered" evidence="1">
    <location>
        <begin position="15"/>
        <end position="45"/>
    </location>
</feature>
<dbReference type="EMBL" id="JANPWB010000010">
    <property type="protein sequence ID" value="KAJ1136292.1"/>
    <property type="molecule type" value="Genomic_DNA"/>
</dbReference>
<organism evidence="2 3">
    <name type="scientific">Pleurodeles waltl</name>
    <name type="common">Iberian ribbed newt</name>
    <dbReference type="NCBI Taxonomy" id="8319"/>
    <lineage>
        <taxon>Eukaryota</taxon>
        <taxon>Metazoa</taxon>
        <taxon>Chordata</taxon>
        <taxon>Craniata</taxon>
        <taxon>Vertebrata</taxon>
        <taxon>Euteleostomi</taxon>
        <taxon>Amphibia</taxon>
        <taxon>Batrachia</taxon>
        <taxon>Caudata</taxon>
        <taxon>Salamandroidea</taxon>
        <taxon>Salamandridae</taxon>
        <taxon>Pleurodelinae</taxon>
        <taxon>Pleurodeles</taxon>
    </lineage>
</organism>